<dbReference type="AlphaFoldDB" id="A0A0C3DJZ3"/>
<dbReference type="Proteomes" id="UP000053989">
    <property type="component" value="Unassembled WGS sequence"/>
</dbReference>
<feature type="compositionally biased region" description="Polar residues" evidence="1">
    <location>
        <begin position="157"/>
        <end position="179"/>
    </location>
</feature>
<gene>
    <name evidence="2" type="ORF">SCLCIDRAFT_29630</name>
</gene>
<keyword evidence="3" id="KW-1185">Reference proteome</keyword>
<feature type="compositionally biased region" description="Basic and acidic residues" evidence="1">
    <location>
        <begin position="480"/>
        <end position="490"/>
    </location>
</feature>
<dbReference type="InParanoid" id="A0A0C3DJZ3"/>
<reference evidence="2 3" key="1">
    <citation type="submission" date="2014-04" db="EMBL/GenBank/DDBJ databases">
        <authorList>
            <consortium name="DOE Joint Genome Institute"/>
            <person name="Kuo A."/>
            <person name="Kohler A."/>
            <person name="Nagy L.G."/>
            <person name="Floudas D."/>
            <person name="Copeland A."/>
            <person name="Barry K.W."/>
            <person name="Cichocki N."/>
            <person name="Veneault-Fourrey C."/>
            <person name="LaButti K."/>
            <person name="Lindquist E.A."/>
            <person name="Lipzen A."/>
            <person name="Lundell T."/>
            <person name="Morin E."/>
            <person name="Murat C."/>
            <person name="Sun H."/>
            <person name="Tunlid A."/>
            <person name="Henrissat B."/>
            <person name="Grigoriev I.V."/>
            <person name="Hibbett D.S."/>
            <person name="Martin F."/>
            <person name="Nordberg H.P."/>
            <person name="Cantor M.N."/>
            <person name="Hua S.X."/>
        </authorList>
    </citation>
    <scope>NUCLEOTIDE SEQUENCE [LARGE SCALE GENOMIC DNA]</scope>
    <source>
        <strain evidence="2 3">Foug A</strain>
    </source>
</reference>
<evidence type="ECO:0000313" key="2">
    <source>
        <dbReference type="EMBL" id="KIM56401.1"/>
    </source>
</evidence>
<feature type="region of interest" description="Disordered" evidence="1">
    <location>
        <begin position="466"/>
        <end position="491"/>
    </location>
</feature>
<reference evidence="3" key="2">
    <citation type="submission" date="2015-01" db="EMBL/GenBank/DDBJ databases">
        <title>Evolutionary Origins and Diversification of the Mycorrhizal Mutualists.</title>
        <authorList>
            <consortium name="DOE Joint Genome Institute"/>
            <consortium name="Mycorrhizal Genomics Consortium"/>
            <person name="Kohler A."/>
            <person name="Kuo A."/>
            <person name="Nagy L.G."/>
            <person name="Floudas D."/>
            <person name="Copeland A."/>
            <person name="Barry K.W."/>
            <person name="Cichocki N."/>
            <person name="Veneault-Fourrey C."/>
            <person name="LaButti K."/>
            <person name="Lindquist E.A."/>
            <person name="Lipzen A."/>
            <person name="Lundell T."/>
            <person name="Morin E."/>
            <person name="Murat C."/>
            <person name="Riley R."/>
            <person name="Ohm R."/>
            <person name="Sun H."/>
            <person name="Tunlid A."/>
            <person name="Henrissat B."/>
            <person name="Grigoriev I.V."/>
            <person name="Hibbett D.S."/>
            <person name="Martin F."/>
        </authorList>
    </citation>
    <scope>NUCLEOTIDE SEQUENCE [LARGE SCALE GENOMIC DNA]</scope>
    <source>
        <strain evidence="3">Foug A</strain>
    </source>
</reference>
<evidence type="ECO:0000313" key="3">
    <source>
        <dbReference type="Proteomes" id="UP000053989"/>
    </source>
</evidence>
<evidence type="ECO:0000256" key="1">
    <source>
        <dbReference type="SAM" id="MobiDB-lite"/>
    </source>
</evidence>
<dbReference type="OrthoDB" id="2683560at2759"/>
<feature type="region of interest" description="Disordered" evidence="1">
    <location>
        <begin position="120"/>
        <end position="181"/>
    </location>
</feature>
<dbReference type="HOGENOM" id="CLU_017713_1_0_1"/>
<name>A0A0C3DJZ3_9AGAM</name>
<proteinExistence type="predicted"/>
<protein>
    <submittedName>
        <fullName evidence="2">Uncharacterized protein</fullName>
    </submittedName>
</protein>
<feature type="compositionally biased region" description="Polar residues" evidence="1">
    <location>
        <begin position="120"/>
        <end position="140"/>
    </location>
</feature>
<dbReference type="EMBL" id="KN822117">
    <property type="protein sequence ID" value="KIM56401.1"/>
    <property type="molecule type" value="Genomic_DNA"/>
</dbReference>
<accession>A0A0C3DJZ3</accession>
<feature type="region of interest" description="Disordered" evidence="1">
    <location>
        <begin position="513"/>
        <end position="536"/>
    </location>
</feature>
<organism evidence="2 3">
    <name type="scientific">Scleroderma citrinum Foug A</name>
    <dbReference type="NCBI Taxonomy" id="1036808"/>
    <lineage>
        <taxon>Eukaryota</taxon>
        <taxon>Fungi</taxon>
        <taxon>Dikarya</taxon>
        <taxon>Basidiomycota</taxon>
        <taxon>Agaricomycotina</taxon>
        <taxon>Agaricomycetes</taxon>
        <taxon>Agaricomycetidae</taxon>
        <taxon>Boletales</taxon>
        <taxon>Sclerodermatineae</taxon>
        <taxon>Sclerodermataceae</taxon>
        <taxon>Scleroderma</taxon>
    </lineage>
</organism>
<sequence length="738" mass="79925">MSMNARCPQLLATVVTGINGNARHHCRPLQLTRVANIGGCALTGVATLTLVPGVLTPISHSYATWALAMPVGRMGLNLDNLAHLLDHSPAATWKRWCHEVDDRADRLCKENDTLQVKLTSLGASQQPPAQLQGVGLSSQRDAPPAESFSGGRVQGTMPHQSSMSHQGEIPQSSLSSSHPQAPMPMQRELFLTSSALAPHEPTHIEGDVCMDANPEQPVLSERISDVERSLDNMEGQLFPDPNGLERPSEILVLRQEDDQNRQVQALFIRYRDMLYVYTDGAAQQALENISHGVPPPLPSSTGLQGPAKALQTSPTGRTGEVPQCATSTGPNVLSPPMKQHWRPPAWAVEHAKLKKAALREIGRGWLGENTDVSTTPGKPAPQNITHTPAPAVPATAGTIPVAPTTTSRAPLEEQITSVLMERPSDWAREQAPPPQERPTMHREARREAGPSTIIWAAGPVHALAGLPNPAGKGKGKTKPRGKDDFPEGHPELGAPIEEWIRFIHQWQLRNNGTSQVFPRATRDPSQPDDSEDEAPAPFTRNVQGLLLIECLMPHMGYNIGHIGWCCMMACLLGVTGRYHSIIEWAGMAPAVGQSVEWSGSRESSVYTLTWVATYLAANGVTYHDADDAWVAPIHDLVEADIQHMSGEVVSHSHKHVLELAASWGVKPHIIPPLASSGECEENSEWQDQMVEACELYALPVVLPAAFSLTLMDVDSPRVGTASLEDGEVTDLFKGPAPM</sequence>
<feature type="region of interest" description="Disordered" evidence="1">
    <location>
        <begin position="301"/>
        <end position="339"/>
    </location>
</feature>